<reference evidence="8" key="1">
    <citation type="submission" date="2022-01" db="EMBL/GenBank/DDBJ databases">
        <title>Genome-Based Taxonomic Classification of the Phylum Actinobacteria.</title>
        <authorList>
            <person name="Gao Y."/>
        </authorList>
    </citation>
    <scope>NUCLEOTIDE SEQUENCE</scope>
    <source>
        <strain evidence="8">KLBMP 8922</strain>
    </source>
</reference>
<dbReference type="PIRSF" id="PIRSF002741">
    <property type="entry name" value="MppA"/>
    <property type="match status" value="1"/>
</dbReference>
<feature type="region of interest" description="Disordered" evidence="5">
    <location>
        <begin position="23"/>
        <end position="44"/>
    </location>
</feature>
<feature type="compositionally biased region" description="Low complexity" evidence="5">
    <location>
        <begin position="23"/>
        <end position="33"/>
    </location>
</feature>
<evidence type="ECO:0000256" key="2">
    <source>
        <dbReference type="ARBA" id="ARBA00005695"/>
    </source>
</evidence>
<protein>
    <submittedName>
        <fullName evidence="8">ABC transporter substrate-binding protein</fullName>
    </submittedName>
</protein>
<dbReference type="PANTHER" id="PTHR30290:SF10">
    <property type="entry name" value="PERIPLASMIC OLIGOPEPTIDE-BINDING PROTEIN-RELATED"/>
    <property type="match status" value="1"/>
</dbReference>
<evidence type="ECO:0000256" key="5">
    <source>
        <dbReference type="SAM" id="MobiDB-lite"/>
    </source>
</evidence>
<evidence type="ECO:0000313" key="9">
    <source>
        <dbReference type="Proteomes" id="UP001165378"/>
    </source>
</evidence>
<keyword evidence="9" id="KW-1185">Reference proteome</keyword>
<name>A0AA41PZR7_9ACTN</name>
<dbReference type="InterPro" id="IPR000914">
    <property type="entry name" value="SBP_5_dom"/>
</dbReference>
<evidence type="ECO:0000256" key="4">
    <source>
        <dbReference type="ARBA" id="ARBA00022729"/>
    </source>
</evidence>
<feature type="domain" description="Solute-binding protein family 5" evidence="7">
    <location>
        <begin position="92"/>
        <end position="458"/>
    </location>
</feature>
<dbReference type="Gene3D" id="3.40.190.10">
    <property type="entry name" value="Periplasmic binding protein-like II"/>
    <property type="match status" value="1"/>
</dbReference>
<keyword evidence="4 6" id="KW-0732">Signal</keyword>
<dbReference type="AlphaFoldDB" id="A0AA41PZR7"/>
<dbReference type="Proteomes" id="UP001165378">
    <property type="component" value="Unassembled WGS sequence"/>
</dbReference>
<evidence type="ECO:0000256" key="6">
    <source>
        <dbReference type="SAM" id="SignalP"/>
    </source>
</evidence>
<dbReference type="GO" id="GO:0043190">
    <property type="term" value="C:ATP-binding cassette (ABC) transporter complex"/>
    <property type="evidence" value="ECO:0007669"/>
    <property type="project" value="InterPro"/>
</dbReference>
<dbReference type="InterPro" id="IPR039424">
    <property type="entry name" value="SBP_5"/>
</dbReference>
<dbReference type="GO" id="GO:0030313">
    <property type="term" value="C:cell envelope"/>
    <property type="evidence" value="ECO:0007669"/>
    <property type="project" value="UniProtKB-SubCell"/>
</dbReference>
<dbReference type="EMBL" id="JAKFHA010000008">
    <property type="protein sequence ID" value="MCF2528895.1"/>
    <property type="molecule type" value="Genomic_DNA"/>
</dbReference>
<dbReference type="CDD" id="cd00995">
    <property type="entry name" value="PBP2_NikA_DppA_OppA_like"/>
    <property type="match status" value="1"/>
</dbReference>
<dbReference type="PROSITE" id="PS51257">
    <property type="entry name" value="PROKAR_LIPOPROTEIN"/>
    <property type="match status" value="1"/>
</dbReference>
<feature type="chain" id="PRO_5041434886" evidence="6">
    <location>
        <begin position="22"/>
        <end position="542"/>
    </location>
</feature>
<comment type="similarity">
    <text evidence="2">Belongs to the bacterial solute-binding protein 5 family.</text>
</comment>
<dbReference type="Gene3D" id="3.10.105.10">
    <property type="entry name" value="Dipeptide-binding Protein, Domain 3"/>
    <property type="match status" value="1"/>
</dbReference>
<keyword evidence="3" id="KW-0813">Transport</keyword>
<gene>
    <name evidence="8" type="ORF">LZ495_16950</name>
</gene>
<feature type="signal peptide" evidence="6">
    <location>
        <begin position="1"/>
        <end position="21"/>
    </location>
</feature>
<dbReference type="GO" id="GO:1904680">
    <property type="term" value="F:peptide transmembrane transporter activity"/>
    <property type="evidence" value="ECO:0007669"/>
    <property type="project" value="TreeGrafter"/>
</dbReference>
<evidence type="ECO:0000313" key="8">
    <source>
        <dbReference type="EMBL" id="MCF2528895.1"/>
    </source>
</evidence>
<dbReference type="GO" id="GO:0015833">
    <property type="term" value="P:peptide transport"/>
    <property type="evidence" value="ECO:0007669"/>
    <property type="project" value="TreeGrafter"/>
</dbReference>
<dbReference type="Pfam" id="PF00496">
    <property type="entry name" value="SBP_bac_5"/>
    <property type="match status" value="1"/>
</dbReference>
<evidence type="ECO:0000256" key="1">
    <source>
        <dbReference type="ARBA" id="ARBA00004196"/>
    </source>
</evidence>
<accession>A0AA41PZR7</accession>
<sequence length="542" mass="57418">MRIFRTTALAAALVLSAAACSGGGSSDNSSDSGKPYEITNLTPPGKGPVDQVKWSLYAEPQTLDYAYAFDYPINAVLANVCESLLRVTPEFKLTPGLAASFANPDPLTWTYKLRSDVKFHDGTAMTSKDVVASLERQMDPEVGSVYATVFKDVESIKATGPLDVTIKLKRPNVLLNEQLGASAGTIESADFLAKAGKDYGNPQGGVNCTGPYSLKEWKPGTAITIKKNDAYWDKSLTPQVGELEFVFIQDPAARANALITGEVDGGYLLPTDAYQKLQAGDGKLYFGDITGNYSAAVTNLKGALGDQKVRQALSLAIDREGIIKAGLNGYGVLAKAPIPASGWGTIPAVQAAQQYTDLPEPKQDLEAAKKLVAEAGATGKKIVVATSPLATEITVSTNEIQRAGQAIGLEVELKTISPDAYTALFTDPSARDGIDMLVTSGYDVTPDPLEFYQTLQTGEFANYGSWSNPEYDAIIQEALGTADPAARAALTAKAQAIALRELPGIPLWESPLSLYMSKRITGATSNISHLSFPWAATLGAAG</sequence>
<organism evidence="8 9">
    <name type="scientific">Yinghuangia soli</name>
    <dbReference type="NCBI Taxonomy" id="2908204"/>
    <lineage>
        <taxon>Bacteria</taxon>
        <taxon>Bacillati</taxon>
        <taxon>Actinomycetota</taxon>
        <taxon>Actinomycetes</taxon>
        <taxon>Kitasatosporales</taxon>
        <taxon>Streptomycetaceae</taxon>
        <taxon>Yinghuangia</taxon>
    </lineage>
</organism>
<proteinExistence type="inferred from homology"/>
<dbReference type="GO" id="GO:0042597">
    <property type="term" value="C:periplasmic space"/>
    <property type="evidence" value="ECO:0007669"/>
    <property type="project" value="UniProtKB-ARBA"/>
</dbReference>
<comment type="caution">
    <text evidence="8">The sequence shown here is derived from an EMBL/GenBank/DDBJ whole genome shotgun (WGS) entry which is preliminary data.</text>
</comment>
<evidence type="ECO:0000259" key="7">
    <source>
        <dbReference type="Pfam" id="PF00496"/>
    </source>
</evidence>
<dbReference type="PANTHER" id="PTHR30290">
    <property type="entry name" value="PERIPLASMIC BINDING COMPONENT OF ABC TRANSPORTER"/>
    <property type="match status" value="1"/>
</dbReference>
<dbReference type="Gene3D" id="3.90.76.10">
    <property type="entry name" value="Dipeptide-binding Protein, Domain 1"/>
    <property type="match status" value="1"/>
</dbReference>
<comment type="subcellular location">
    <subcellularLocation>
        <location evidence="1">Cell envelope</location>
    </subcellularLocation>
</comment>
<evidence type="ECO:0000256" key="3">
    <source>
        <dbReference type="ARBA" id="ARBA00022448"/>
    </source>
</evidence>
<dbReference type="InterPro" id="IPR030678">
    <property type="entry name" value="Peptide/Ni-bd"/>
</dbReference>
<dbReference type="SUPFAM" id="SSF53850">
    <property type="entry name" value="Periplasmic binding protein-like II"/>
    <property type="match status" value="1"/>
</dbReference>